<keyword evidence="5" id="KW-1185">Reference proteome</keyword>
<dbReference type="Pfam" id="PF01535">
    <property type="entry name" value="PPR"/>
    <property type="match status" value="3"/>
</dbReference>
<dbReference type="GO" id="GO:0009658">
    <property type="term" value="P:chloroplast organization"/>
    <property type="evidence" value="ECO:0007669"/>
    <property type="project" value="InterPro"/>
</dbReference>
<evidence type="ECO:0000256" key="2">
    <source>
        <dbReference type="PROSITE-ProRule" id="PRU00708"/>
    </source>
</evidence>
<dbReference type="PANTHER" id="PTHR46935:SF2">
    <property type="entry name" value="PENTACOTRIPEPTIDE-REPEAT REGION OF PRORP DOMAIN-CONTAINING PROTEIN"/>
    <property type="match status" value="1"/>
</dbReference>
<protein>
    <submittedName>
        <fullName evidence="4">Uncharacterized protein</fullName>
    </submittedName>
</protein>
<dbReference type="FunFam" id="1.25.40.10:FF:001552">
    <property type="entry name" value="Predicted protein"/>
    <property type="match status" value="1"/>
</dbReference>
<dbReference type="Gene3D" id="1.25.40.10">
    <property type="entry name" value="Tetratricopeptide repeat domain"/>
    <property type="match status" value="5"/>
</dbReference>
<keyword evidence="1" id="KW-0677">Repeat</keyword>
<dbReference type="NCBIfam" id="TIGR00756">
    <property type="entry name" value="PPR"/>
    <property type="match status" value="2"/>
</dbReference>
<reference evidence="4" key="1">
    <citation type="submission" date="2017-07" db="EMBL/GenBank/DDBJ databases">
        <title>Taro Niue Genome Assembly and Annotation.</title>
        <authorList>
            <person name="Atibalentja N."/>
            <person name="Keating K."/>
            <person name="Fields C.J."/>
        </authorList>
    </citation>
    <scope>NUCLEOTIDE SEQUENCE</scope>
    <source>
        <strain evidence="4">Niue_2</strain>
        <tissue evidence="4">Leaf</tissue>
    </source>
</reference>
<dbReference type="InterPro" id="IPR011990">
    <property type="entry name" value="TPR-like_helical_dom_sf"/>
</dbReference>
<dbReference type="GO" id="GO:0009507">
    <property type="term" value="C:chloroplast"/>
    <property type="evidence" value="ECO:0007669"/>
    <property type="project" value="TreeGrafter"/>
</dbReference>
<dbReference type="Pfam" id="PF13812">
    <property type="entry name" value="PPR_3"/>
    <property type="match status" value="1"/>
</dbReference>
<dbReference type="AlphaFoldDB" id="A0A843W615"/>
<feature type="region of interest" description="Disordered" evidence="3">
    <location>
        <begin position="753"/>
        <end position="772"/>
    </location>
</feature>
<evidence type="ECO:0000313" key="5">
    <source>
        <dbReference type="Proteomes" id="UP000652761"/>
    </source>
</evidence>
<organism evidence="4 5">
    <name type="scientific">Colocasia esculenta</name>
    <name type="common">Wild taro</name>
    <name type="synonym">Arum esculentum</name>
    <dbReference type="NCBI Taxonomy" id="4460"/>
    <lineage>
        <taxon>Eukaryota</taxon>
        <taxon>Viridiplantae</taxon>
        <taxon>Streptophyta</taxon>
        <taxon>Embryophyta</taxon>
        <taxon>Tracheophyta</taxon>
        <taxon>Spermatophyta</taxon>
        <taxon>Magnoliopsida</taxon>
        <taxon>Liliopsida</taxon>
        <taxon>Araceae</taxon>
        <taxon>Aroideae</taxon>
        <taxon>Colocasieae</taxon>
        <taxon>Colocasia</taxon>
    </lineage>
</organism>
<dbReference type="PROSITE" id="PS51375">
    <property type="entry name" value="PPR"/>
    <property type="match status" value="2"/>
</dbReference>
<name>A0A843W615_COLES</name>
<feature type="non-terminal residue" evidence="4">
    <location>
        <position position="1"/>
    </location>
</feature>
<feature type="region of interest" description="Disordered" evidence="3">
    <location>
        <begin position="71"/>
        <end position="95"/>
    </location>
</feature>
<dbReference type="Proteomes" id="UP000652761">
    <property type="component" value="Unassembled WGS sequence"/>
</dbReference>
<dbReference type="InterPro" id="IPR044645">
    <property type="entry name" value="DG1/EMB2279-like"/>
</dbReference>
<dbReference type="OrthoDB" id="1904535at2759"/>
<evidence type="ECO:0000313" key="4">
    <source>
        <dbReference type="EMBL" id="MQM05382.1"/>
    </source>
</evidence>
<evidence type="ECO:0000256" key="1">
    <source>
        <dbReference type="ARBA" id="ARBA00022737"/>
    </source>
</evidence>
<accession>A0A843W615</accession>
<proteinExistence type="predicted"/>
<feature type="repeat" description="PPR" evidence="2">
    <location>
        <begin position="360"/>
        <end position="394"/>
    </location>
</feature>
<dbReference type="InterPro" id="IPR002885">
    <property type="entry name" value="PPR_rpt"/>
</dbReference>
<dbReference type="EMBL" id="NMUH01003400">
    <property type="protein sequence ID" value="MQM05382.1"/>
    <property type="molecule type" value="Genomic_DNA"/>
</dbReference>
<evidence type="ECO:0000256" key="3">
    <source>
        <dbReference type="SAM" id="MobiDB-lite"/>
    </source>
</evidence>
<comment type="caution">
    <text evidence="4">The sequence shown here is derived from an EMBL/GenBank/DDBJ whole genome shotgun (WGS) entry which is preliminary data.</text>
</comment>
<dbReference type="PANTHER" id="PTHR46935">
    <property type="entry name" value="OS01G0674700 PROTEIN"/>
    <property type="match status" value="1"/>
</dbReference>
<sequence length="894" mass="100691">DKPSAAAQLSPHAMDVSTAAAPVRLAGLPPRAEGRPYEPSTEALKQRLLRGGVVPTPKILHALRKKEIQKGIRRSKKRALEAEEPPVSESQRHLADEETLFRTISTEYRAVREELRRRNGGAPASSVLGKPWERSHGVELRGSASVEFNGGRLKGEHLNELAEILSERNSGDLRWLLDNDVEELPMEDGNKTFLPGRMSREEDKIRFLVKGLTSKNLTIQDWKFSRLMKLSGLLFTEKSLLRIVDELGARENWRQALDVVEWVYSEKNYKHHKSRFVYTKLLAVLGKARKSAEALRVFNTMREDCEIYPDMAAYHSIAVTLGQAGLVKELIGVIECMKQKPPRRLKNMRRKNWDPCLQPDVIIYNAVLNACAPSRQWKGVFWVLGQMRSGGLKPNAATYGLAMEVYTPKYLLSSPFYAHGLFWNLFYIIISGLALKALSYKILVRAFWKEGKIDEAIDAVRDMEQRGVVGATGVYYELACCLCNNGRWKEAMLEFEKLKRLPLRKPLEVAFTGMIQSSMDGGHFHDSISIFEHMKDYCAPNIGTINVMLKVYARNDMFAKAKYLFEAIKGNSSSNASSCSSISLSPDAYSYHAMLEASASAHQWEYFEYLYKEMTLYGHKLNLGRHVWFLVDASRAGKWHLLEHAFDAILEDGEVPHVSLFTEMVCQNVARQNYEGAVLLVNSMAHASFEVSEQQWIDLLKRSCDRISQDKLQMFLKCLEDSATVEEAPVSSLLKSLKSICRPRLSTAVPRITASTDAEKETSASCEDGAEVEKESNRHRYLPSLTGMLKDDVEESDDESFAFPQINGSGGGIQFLLEGEVDKEASDFSADCSIEETDVSNLHDSSEASITESTLDMLTNHIDLTSTAKMPSASEILSTWMEERKEDGLFPFQL</sequence>
<feature type="region of interest" description="Disordered" evidence="3">
    <location>
        <begin position="1"/>
        <end position="22"/>
    </location>
</feature>
<feature type="repeat" description="PPR" evidence="2">
    <location>
        <begin position="436"/>
        <end position="470"/>
    </location>
</feature>
<gene>
    <name evidence="4" type="ORF">Taro_038192</name>
</gene>